<sequence>MNYFNDPERIPESYGVRIAIGLIFYFLVMQMIGLSHQVELRLLNLLILVAGVYAALKRFKKTHEDRLNYFRALITGVATGAIGSLIFALFLFAYVQLDASLMESIRVNEPMGRYLNPYMVSFIVALEGLFSGLLVTFILINYVHTDEVNVPQG</sequence>
<feature type="transmembrane region" description="Helical" evidence="1">
    <location>
        <begin position="68"/>
        <end position="95"/>
    </location>
</feature>
<comment type="caution">
    <text evidence="2">The sequence shown here is derived from an EMBL/GenBank/DDBJ whole genome shotgun (WGS) entry which is preliminary data.</text>
</comment>
<protein>
    <submittedName>
        <fullName evidence="2">DUF4199 family protein</fullName>
    </submittedName>
</protein>
<keyword evidence="1" id="KW-0472">Membrane</keyword>
<organism evidence="2 3">
    <name type="scientific">Chryseosolibacter indicus</name>
    <dbReference type="NCBI Taxonomy" id="2782351"/>
    <lineage>
        <taxon>Bacteria</taxon>
        <taxon>Pseudomonadati</taxon>
        <taxon>Bacteroidota</taxon>
        <taxon>Cytophagia</taxon>
        <taxon>Cytophagales</taxon>
        <taxon>Chryseotaleaceae</taxon>
        <taxon>Chryseosolibacter</taxon>
    </lineage>
</organism>
<keyword evidence="1" id="KW-1133">Transmembrane helix</keyword>
<dbReference type="InterPro" id="IPR025250">
    <property type="entry name" value="DUF4199"/>
</dbReference>
<keyword evidence="3" id="KW-1185">Reference proteome</keyword>
<gene>
    <name evidence="2" type="ORF">KK060_07675</name>
</gene>
<dbReference type="EMBL" id="JAHESD010000012">
    <property type="protein sequence ID" value="MBT1703154.1"/>
    <property type="molecule type" value="Genomic_DNA"/>
</dbReference>
<evidence type="ECO:0000313" key="2">
    <source>
        <dbReference type="EMBL" id="MBT1703154.1"/>
    </source>
</evidence>
<accession>A0ABS5VQL7</accession>
<evidence type="ECO:0000313" key="3">
    <source>
        <dbReference type="Proteomes" id="UP000772618"/>
    </source>
</evidence>
<proteinExistence type="predicted"/>
<dbReference type="Pfam" id="PF13858">
    <property type="entry name" value="DUF4199"/>
    <property type="match status" value="1"/>
</dbReference>
<feature type="transmembrane region" description="Helical" evidence="1">
    <location>
        <begin position="40"/>
        <end position="56"/>
    </location>
</feature>
<feature type="transmembrane region" description="Helical" evidence="1">
    <location>
        <begin position="14"/>
        <end position="34"/>
    </location>
</feature>
<reference evidence="2 3" key="1">
    <citation type="submission" date="2021-05" db="EMBL/GenBank/DDBJ databases">
        <title>A Polyphasic approach of four new species of the genus Ohtaekwangia: Ohtaekwangia histidinii sp. nov., Ohtaekwangia cretensis sp. nov., Ohtaekwangia indiensis sp. nov., Ohtaekwangia reichenbachii sp. nov. from diverse environment.</title>
        <authorList>
            <person name="Octaviana S."/>
        </authorList>
    </citation>
    <scope>NUCLEOTIDE SEQUENCE [LARGE SCALE GENOMIC DNA]</scope>
    <source>
        <strain evidence="2 3">PWU20</strain>
    </source>
</reference>
<name>A0ABS5VQL7_9BACT</name>
<dbReference type="RefSeq" id="WP_254153119.1">
    <property type="nucleotide sequence ID" value="NZ_JAHESD010000012.1"/>
</dbReference>
<keyword evidence="1" id="KW-0812">Transmembrane</keyword>
<dbReference type="Proteomes" id="UP000772618">
    <property type="component" value="Unassembled WGS sequence"/>
</dbReference>
<evidence type="ECO:0000256" key="1">
    <source>
        <dbReference type="SAM" id="Phobius"/>
    </source>
</evidence>
<feature type="transmembrane region" description="Helical" evidence="1">
    <location>
        <begin position="115"/>
        <end position="140"/>
    </location>
</feature>